<dbReference type="AlphaFoldDB" id="A0A327SB62"/>
<proteinExistence type="predicted"/>
<evidence type="ECO:0000313" key="1">
    <source>
        <dbReference type="EMBL" id="RAJ26161.1"/>
    </source>
</evidence>
<dbReference type="Gene3D" id="2.40.160.20">
    <property type="match status" value="1"/>
</dbReference>
<dbReference type="InterPro" id="IPR011250">
    <property type="entry name" value="OMP/PagP_B-barrel"/>
</dbReference>
<dbReference type="SUPFAM" id="SSF56925">
    <property type="entry name" value="OMPA-like"/>
    <property type="match status" value="1"/>
</dbReference>
<evidence type="ECO:0000313" key="2">
    <source>
        <dbReference type="Proteomes" id="UP000249754"/>
    </source>
</evidence>
<gene>
    <name evidence="1" type="ORF">LY11_03867</name>
</gene>
<protein>
    <submittedName>
        <fullName evidence="1">Outer membrane protein with beta-barrel domain</fullName>
    </submittedName>
</protein>
<comment type="caution">
    <text evidence="1">The sequence shown here is derived from an EMBL/GenBank/DDBJ whole genome shotgun (WGS) entry which is preliminary data.</text>
</comment>
<dbReference type="EMBL" id="QLLR01000024">
    <property type="protein sequence ID" value="RAJ26161.1"/>
    <property type="molecule type" value="Genomic_DNA"/>
</dbReference>
<reference evidence="1 2" key="1">
    <citation type="submission" date="2018-06" db="EMBL/GenBank/DDBJ databases">
        <title>Genomic Encyclopedia of Archaeal and Bacterial Type Strains, Phase II (KMG-II): from individual species to whole genera.</title>
        <authorList>
            <person name="Goeker M."/>
        </authorList>
    </citation>
    <scope>NUCLEOTIDE SEQUENCE [LARGE SCALE GENOMIC DNA]</scope>
    <source>
        <strain evidence="1 2">DSM 14825</strain>
    </source>
</reference>
<organism evidence="1 2">
    <name type="scientific">Pedobacter cryoconitis</name>
    <dbReference type="NCBI Taxonomy" id="188932"/>
    <lineage>
        <taxon>Bacteria</taxon>
        <taxon>Pseudomonadati</taxon>
        <taxon>Bacteroidota</taxon>
        <taxon>Sphingobacteriia</taxon>
        <taxon>Sphingobacteriales</taxon>
        <taxon>Sphingobacteriaceae</taxon>
        <taxon>Pedobacter</taxon>
    </lineage>
</organism>
<dbReference type="OrthoDB" id="677565at2"/>
<name>A0A327SB62_9SPHI</name>
<accession>A0A327SB62</accession>
<dbReference type="Proteomes" id="UP000249754">
    <property type="component" value="Unassembled WGS sequence"/>
</dbReference>
<sequence length="433" mass="48655">MYLTLGFLLLIQYLTQFMKRFLLGLLLGTSAICSAQSNFQKGYVVNDLKDTLRGYVDYKEWRKNPSSVTFKVGLDTDAQIFTVDRASAWSVDGFESYQRHEVEISMSKIDLDRLSAGLDQSKIKSTVFLQVLQTGKNVTLYSYTDGIKRRFYLQGNDDPLPYELSSQRYMKSGQESIVIKETGYIRQLSLVMNKLNAGTADELKRLAFLPYKEEELMNIVAIINEQKLAKPKTSAIRFFAGTGLNVFKAVYKGNIAFAQRGAVIKTSYSPLVTAGIDILANPAIGKLIYRLESSLLMSKNEASIDSYEYAGSNAQHTFDQVTITFLPQLIYNIYNANHLKAFVGAGIGVNFSSYSNNRTSQYNSITRATTRADNAIDMEKFNFSLPFTAGVVFNKKIEVSAGYAFSSSITNYSNFSINMQRYRIGVNYLFGKL</sequence>